<feature type="domain" description="UDP N-acetylglucosamine O-acyltransferase C-terminal" evidence="7">
    <location>
        <begin position="179"/>
        <end position="258"/>
    </location>
</feature>
<dbReference type="InterPro" id="IPR011004">
    <property type="entry name" value="Trimer_LpxA-like_sf"/>
</dbReference>
<gene>
    <name evidence="6 8" type="primary">lpxA</name>
    <name evidence="8" type="ORF">G7Y82_12805</name>
</gene>
<dbReference type="InterPro" id="IPR029098">
    <property type="entry name" value="Acetyltransf_C"/>
</dbReference>
<organism evidence="8 9">
    <name type="scientific">Solimonas marina</name>
    <dbReference type="NCBI Taxonomy" id="2714601"/>
    <lineage>
        <taxon>Bacteria</taxon>
        <taxon>Pseudomonadati</taxon>
        <taxon>Pseudomonadota</taxon>
        <taxon>Gammaproteobacteria</taxon>
        <taxon>Nevskiales</taxon>
        <taxon>Nevskiaceae</taxon>
        <taxon>Solimonas</taxon>
    </lineage>
</organism>
<dbReference type="PANTHER" id="PTHR43480">
    <property type="entry name" value="ACYL-[ACYL-CARRIER-PROTEIN]--UDP-N-ACETYLGLUCOSAMINE O-ACYLTRANSFERASE"/>
    <property type="match status" value="1"/>
</dbReference>
<dbReference type="SUPFAM" id="SSF51161">
    <property type="entry name" value="Trimeric LpxA-like enzymes"/>
    <property type="match status" value="1"/>
</dbReference>
<dbReference type="Pfam" id="PF13720">
    <property type="entry name" value="Acetyltransf_11"/>
    <property type="match status" value="1"/>
</dbReference>
<dbReference type="NCBIfam" id="TIGR01852">
    <property type="entry name" value="lipid_A_lpxA"/>
    <property type="match status" value="1"/>
</dbReference>
<dbReference type="PANTHER" id="PTHR43480:SF1">
    <property type="entry name" value="ACYL-[ACYL-CARRIER-PROTEIN]--UDP-N-ACETYLGLUCOSAMINE O-ACYLTRANSFERASE, MITOCHONDRIAL-RELATED"/>
    <property type="match status" value="1"/>
</dbReference>
<comment type="pathway">
    <text evidence="6">Glycolipid biosynthesis; lipid IV(A) biosynthesis; lipid IV(A) from (3R)-3-hydroxytetradecanoyl-[acyl-carrier-protein] and UDP-N-acetyl-alpha-D-glucosamine: step 1/6.</text>
</comment>
<comment type="subcellular location">
    <subcellularLocation>
        <location evidence="6">Cytoplasm</location>
    </subcellularLocation>
</comment>
<dbReference type="EC" id="2.3.1.129" evidence="6"/>
<dbReference type="NCBIfam" id="NF003657">
    <property type="entry name" value="PRK05289.1"/>
    <property type="match status" value="1"/>
</dbReference>
<keyword evidence="4 6" id="KW-0443">Lipid metabolism</keyword>
<dbReference type="CDD" id="cd03351">
    <property type="entry name" value="LbH_UDP-GlcNAc_AT"/>
    <property type="match status" value="1"/>
</dbReference>
<evidence type="ECO:0000256" key="3">
    <source>
        <dbReference type="ARBA" id="ARBA00022679"/>
    </source>
</evidence>
<comment type="function">
    <text evidence="6">Involved in the biosynthesis of lipid A, a phosphorylated glycolipid that anchors the lipopolysaccharide to the outer membrane of the cell.</text>
</comment>
<evidence type="ECO:0000256" key="4">
    <source>
        <dbReference type="ARBA" id="ARBA00023098"/>
    </source>
</evidence>
<comment type="similarity">
    <text evidence="6">Belongs to the transferase hexapeptide repeat family. LpxA subfamily.</text>
</comment>
<dbReference type="InterPro" id="IPR010137">
    <property type="entry name" value="Lipid_A_LpxA"/>
</dbReference>
<keyword evidence="1 6" id="KW-0444">Lipid biosynthesis</keyword>
<protein>
    <recommendedName>
        <fullName evidence="6">Acyl-[acyl-carrier-protein]--UDP-N-acetylglucosamine O-acyltransferase</fullName>
        <shortName evidence="6">UDP-N-acetylglucosamine acyltransferase</shortName>
        <ecNumber evidence="6">2.3.1.129</ecNumber>
    </recommendedName>
</protein>
<dbReference type="InterPro" id="IPR001451">
    <property type="entry name" value="Hexapep"/>
</dbReference>
<keyword evidence="6" id="KW-0963">Cytoplasm</keyword>
<dbReference type="RefSeq" id="WP_168148529.1">
    <property type="nucleotide sequence ID" value="NZ_JAAVXB010000007.1"/>
</dbReference>
<comment type="catalytic activity">
    <reaction evidence="6">
        <text>a (3R)-hydroxyacyl-[ACP] + UDP-N-acetyl-alpha-D-glucosamine = a UDP-3-O-[(3R)-3-hydroxyacyl]-N-acetyl-alpha-D-glucosamine + holo-[ACP]</text>
        <dbReference type="Rhea" id="RHEA:67812"/>
        <dbReference type="Rhea" id="RHEA-COMP:9685"/>
        <dbReference type="Rhea" id="RHEA-COMP:9945"/>
        <dbReference type="ChEBI" id="CHEBI:57705"/>
        <dbReference type="ChEBI" id="CHEBI:64479"/>
        <dbReference type="ChEBI" id="CHEBI:78827"/>
        <dbReference type="ChEBI" id="CHEBI:173225"/>
        <dbReference type="EC" id="2.3.1.129"/>
    </reaction>
</comment>
<accession>A0A970BAB1</accession>
<keyword evidence="2 6" id="KW-0441">Lipid A biosynthesis</keyword>
<dbReference type="AlphaFoldDB" id="A0A970BAB1"/>
<sequence>MTSRIHPTAIVDPGAELHETVEVGPYSIIGPGVTVGAGTWIGPHVVLRGPMTIGRDNKIFQFASLGEISQDMSAKLDDPTRVEIGDGNTIREYVTIQRGTMKEQAGLTKVGDRNWIMASVHVGHDCIVGSHNILANNTSLAGHVLMGDFVGCGGYTLIHQYCQIGNYVFTGGGSVITRDVAPFIMVQGHPAEARGINAEGLRRRGFTAEDVSAVKDAYKLVFLSGKTMDTVKQELATMASGSPHVAYMLEFINGSKRALQR</sequence>
<dbReference type="Gene3D" id="2.160.10.10">
    <property type="entry name" value="Hexapeptide repeat proteins"/>
    <property type="match status" value="1"/>
</dbReference>
<evidence type="ECO:0000313" key="9">
    <source>
        <dbReference type="Proteomes" id="UP000653472"/>
    </source>
</evidence>
<evidence type="ECO:0000256" key="2">
    <source>
        <dbReference type="ARBA" id="ARBA00022556"/>
    </source>
</evidence>
<keyword evidence="6" id="KW-0677">Repeat</keyword>
<evidence type="ECO:0000256" key="6">
    <source>
        <dbReference type="HAMAP-Rule" id="MF_00387"/>
    </source>
</evidence>
<dbReference type="Proteomes" id="UP000653472">
    <property type="component" value="Unassembled WGS sequence"/>
</dbReference>
<evidence type="ECO:0000313" key="8">
    <source>
        <dbReference type="EMBL" id="NKF23196.1"/>
    </source>
</evidence>
<dbReference type="GO" id="GO:0008780">
    <property type="term" value="F:acyl-[acyl-carrier-protein]-UDP-N-acetylglucosamine O-acyltransferase activity"/>
    <property type="evidence" value="ECO:0007669"/>
    <property type="project" value="UniProtKB-UniRule"/>
</dbReference>
<evidence type="ECO:0000259" key="7">
    <source>
        <dbReference type="Pfam" id="PF13720"/>
    </source>
</evidence>
<comment type="caution">
    <text evidence="8">The sequence shown here is derived from an EMBL/GenBank/DDBJ whole genome shotgun (WGS) entry which is preliminary data.</text>
</comment>
<dbReference type="HAMAP" id="MF_00387">
    <property type="entry name" value="LpxA"/>
    <property type="match status" value="1"/>
</dbReference>
<evidence type="ECO:0000256" key="5">
    <source>
        <dbReference type="ARBA" id="ARBA00023315"/>
    </source>
</evidence>
<keyword evidence="3 6" id="KW-0808">Transferase</keyword>
<reference evidence="8" key="1">
    <citation type="submission" date="2020-03" db="EMBL/GenBank/DDBJ databases">
        <title>Solimonas marina sp. nov., isolated from deep seawater of the Pacific Ocean.</title>
        <authorList>
            <person name="Liu X."/>
            <person name="Lai Q."/>
            <person name="Sun F."/>
            <person name="Gai Y."/>
            <person name="Li G."/>
            <person name="Shao Z."/>
        </authorList>
    </citation>
    <scope>NUCLEOTIDE SEQUENCE</scope>
    <source>
        <strain evidence="8">C16B3</strain>
    </source>
</reference>
<evidence type="ECO:0000256" key="1">
    <source>
        <dbReference type="ARBA" id="ARBA00022516"/>
    </source>
</evidence>
<dbReference type="InterPro" id="IPR037157">
    <property type="entry name" value="Acetyltransf_C_sf"/>
</dbReference>
<keyword evidence="5 6" id="KW-0012">Acyltransferase</keyword>
<dbReference type="PIRSF" id="PIRSF000456">
    <property type="entry name" value="UDP-GlcNAc_acltr"/>
    <property type="match status" value="1"/>
</dbReference>
<dbReference type="GO" id="GO:0016020">
    <property type="term" value="C:membrane"/>
    <property type="evidence" value="ECO:0007669"/>
    <property type="project" value="GOC"/>
</dbReference>
<dbReference type="Pfam" id="PF00132">
    <property type="entry name" value="Hexapep"/>
    <property type="match status" value="1"/>
</dbReference>
<proteinExistence type="inferred from homology"/>
<comment type="subunit">
    <text evidence="6">Homotrimer.</text>
</comment>
<keyword evidence="9" id="KW-1185">Reference proteome</keyword>
<dbReference type="Gene3D" id="1.20.1180.10">
    <property type="entry name" value="Udp N-acetylglucosamine O-acyltransferase, C-terminal domain"/>
    <property type="match status" value="1"/>
</dbReference>
<name>A0A970BAB1_9GAMM</name>
<dbReference type="GO" id="GO:0005737">
    <property type="term" value="C:cytoplasm"/>
    <property type="evidence" value="ECO:0007669"/>
    <property type="project" value="UniProtKB-SubCell"/>
</dbReference>
<dbReference type="GO" id="GO:0009245">
    <property type="term" value="P:lipid A biosynthetic process"/>
    <property type="evidence" value="ECO:0007669"/>
    <property type="project" value="UniProtKB-UniRule"/>
</dbReference>
<dbReference type="EMBL" id="JAAVXB010000007">
    <property type="protein sequence ID" value="NKF23196.1"/>
    <property type="molecule type" value="Genomic_DNA"/>
</dbReference>